<dbReference type="SUPFAM" id="SSF54236">
    <property type="entry name" value="Ubiquitin-like"/>
    <property type="match status" value="1"/>
</dbReference>
<evidence type="ECO:0000259" key="2">
    <source>
        <dbReference type="Pfam" id="PF11470"/>
    </source>
</evidence>
<dbReference type="Proteomes" id="UP001408356">
    <property type="component" value="Unassembled WGS sequence"/>
</dbReference>
<sequence>MSTTVKVVSTDMRQAPIKVNPSTYLIDVLEQACKKFNLTPDKYLLKHKEKELDLSNTFRNSGLIAGAKLELITKAKTPSVLNIALQLPEPEAKAFGGPRATAKLPSDTTVWKVLRHFESTVCSNKVIITARGVPQTGVSSGSGQLYYETPTLQMESRSLTSFVDFQKTMSQLGYNKGNVLIRLGFQKTDKTFMEAMSNISQYFDEEASVQQERDAASAEASKAESEALFKSDQQAPESLQEATNKAPASHEPTTQVPEGITDSTAPEAMDIDSTPSNPLAPTSIFSAPKNSTPAAASVVVSDEVYVPGIAHAQLHQQRLKHEGMNKRLLSDRELEEKAAAEAAKLAAVKSIDVRVRFPDQDSAQWKITPDWTGAKLYSAVRSVMAHEGPKFRLVLPGSPVVTIGDDDGASHKLVKGYGFRHNTLVNLVWDDSVSDEVRKQPFLKEAFRSKAVEVVVPEVPQGEEEDQPARTHAAQPATQRRDEDGEGRRKGIPKWLKLAK</sequence>
<feature type="compositionally biased region" description="Polar residues" evidence="1">
    <location>
        <begin position="251"/>
        <end position="264"/>
    </location>
</feature>
<dbReference type="CDD" id="cd16105">
    <property type="entry name" value="Ubl_ASPSCR1_like"/>
    <property type="match status" value="1"/>
</dbReference>
<dbReference type="InterPro" id="IPR029071">
    <property type="entry name" value="Ubiquitin-like_domsf"/>
</dbReference>
<keyword evidence="4" id="KW-1185">Reference proteome</keyword>
<organism evidence="3 4">
    <name type="scientific">Seiridium unicorne</name>
    <dbReference type="NCBI Taxonomy" id="138068"/>
    <lineage>
        <taxon>Eukaryota</taxon>
        <taxon>Fungi</taxon>
        <taxon>Dikarya</taxon>
        <taxon>Ascomycota</taxon>
        <taxon>Pezizomycotina</taxon>
        <taxon>Sordariomycetes</taxon>
        <taxon>Xylariomycetidae</taxon>
        <taxon>Amphisphaeriales</taxon>
        <taxon>Sporocadaceae</taxon>
        <taxon>Seiridium</taxon>
    </lineage>
</organism>
<dbReference type="PANTHER" id="PTHR46467:SF1">
    <property type="entry name" value="TETHER CONTAINING UBX DOMAIN FOR GLUT4"/>
    <property type="match status" value="1"/>
</dbReference>
<dbReference type="EMBL" id="JARVKF010000024">
    <property type="protein sequence ID" value="KAK9425066.1"/>
    <property type="molecule type" value="Genomic_DNA"/>
</dbReference>
<dbReference type="InterPro" id="IPR021569">
    <property type="entry name" value="TUG-UBL1"/>
</dbReference>
<feature type="region of interest" description="Disordered" evidence="1">
    <location>
        <begin position="210"/>
        <end position="276"/>
    </location>
</feature>
<dbReference type="Gene3D" id="3.10.20.90">
    <property type="entry name" value="Phosphatidylinositol 3-kinase Catalytic Subunit, Chain A, domain 1"/>
    <property type="match status" value="1"/>
</dbReference>
<feature type="region of interest" description="Disordered" evidence="1">
    <location>
        <begin position="458"/>
        <end position="500"/>
    </location>
</feature>
<feature type="compositionally biased region" description="Polar residues" evidence="1">
    <location>
        <begin position="231"/>
        <end position="243"/>
    </location>
</feature>
<gene>
    <name evidence="3" type="ORF">SUNI508_03206</name>
</gene>
<evidence type="ECO:0000256" key="1">
    <source>
        <dbReference type="SAM" id="MobiDB-lite"/>
    </source>
</evidence>
<accession>A0ABR2VEV9</accession>
<feature type="compositionally biased region" description="Basic and acidic residues" evidence="1">
    <location>
        <begin position="479"/>
        <end position="489"/>
    </location>
</feature>
<name>A0ABR2VEV9_9PEZI</name>
<reference evidence="3 4" key="1">
    <citation type="journal article" date="2024" name="J. Plant Pathol.">
        <title>Sequence and assembly of the genome of Seiridium unicorne, isolate CBS 538.82, causal agent of cypress canker disease.</title>
        <authorList>
            <person name="Scali E."/>
            <person name="Rocca G.D."/>
            <person name="Danti R."/>
            <person name="Garbelotto M."/>
            <person name="Barberini S."/>
            <person name="Baroncelli R."/>
            <person name="Emiliani G."/>
        </authorList>
    </citation>
    <scope>NUCLEOTIDE SEQUENCE [LARGE SCALE GENOMIC DNA]</scope>
    <source>
        <strain evidence="3 4">BM-138-508</strain>
    </source>
</reference>
<protein>
    <submittedName>
        <fullName evidence="3">GLUT4 regulating protein TUG-domain-containing protein</fullName>
    </submittedName>
</protein>
<dbReference type="Pfam" id="PF11470">
    <property type="entry name" value="TUG-UBL1"/>
    <property type="match status" value="1"/>
</dbReference>
<evidence type="ECO:0000313" key="3">
    <source>
        <dbReference type="EMBL" id="KAK9425066.1"/>
    </source>
</evidence>
<dbReference type="PANTHER" id="PTHR46467">
    <property type="entry name" value="TETHER CONTAINING UBX DOMAIN FOR GLUT4"/>
    <property type="match status" value="1"/>
</dbReference>
<feature type="domain" description="TUG ubiquitin-like" evidence="2">
    <location>
        <begin position="8"/>
        <end position="71"/>
    </location>
</feature>
<comment type="caution">
    <text evidence="3">The sequence shown here is derived from an EMBL/GenBank/DDBJ whole genome shotgun (WGS) entry which is preliminary data.</text>
</comment>
<feature type="compositionally biased region" description="Basic and acidic residues" evidence="1">
    <location>
        <begin position="211"/>
        <end position="229"/>
    </location>
</feature>
<proteinExistence type="predicted"/>
<evidence type="ECO:0000313" key="4">
    <source>
        <dbReference type="Proteomes" id="UP001408356"/>
    </source>
</evidence>